<dbReference type="Proteomes" id="UP000237673">
    <property type="component" value="Chromosome"/>
</dbReference>
<keyword evidence="2" id="KW-1185">Reference proteome</keyword>
<dbReference type="GeneID" id="84631799"/>
<sequence length="230" mass="26381">MSYTDISALKSESDRQLALRLEKAVASIRNEVVNDAKDLRAAAQRITFLTSCFFEDYQDVCRQIQEDDKRFYLGLMQIVTDRNAVYKMIEIYFELVFKNKKEEQILRIRDALFKAGIRVSAGQINGKALTVAVVAAAAYGFKLSAITRRYVIHGTTTALFLMKVHGLVAPAKESAERLHRLNPEYYRLLYARNLEMMFFLIEPLFINSQALRTGSLSDEEIVKIITYMVK</sequence>
<dbReference type="EMBL" id="CP026378">
    <property type="protein sequence ID" value="AUY23682.1"/>
    <property type="molecule type" value="Genomic_DNA"/>
</dbReference>
<accession>A0ABM6RWH5</accession>
<organism evidence="1 2">
    <name type="scientific">Mixta calida</name>
    <dbReference type="NCBI Taxonomy" id="665913"/>
    <lineage>
        <taxon>Bacteria</taxon>
        <taxon>Pseudomonadati</taxon>
        <taxon>Pseudomonadota</taxon>
        <taxon>Gammaproteobacteria</taxon>
        <taxon>Enterobacterales</taxon>
        <taxon>Erwiniaceae</taxon>
        <taxon>Mixta</taxon>
    </lineage>
</organism>
<dbReference type="RefSeq" id="WP_084970595.1">
    <property type="nucleotide sequence ID" value="NZ_CAXORU010000046.1"/>
</dbReference>
<gene>
    <name evidence="1" type="ORF">C2E16_01340</name>
</gene>
<protein>
    <submittedName>
        <fullName evidence="1">Uncharacterized protein</fullName>
    </submittedName>
</protein>
<evidence type="ECO:0000313" key="2">
    <source>
        <dbReference type="Proteomes" id="UP000237673"/>
    </source>
</evidence>
<proteinExistence type="predicted"/>
<name>A0ABM6RWH5_9GAMM</name>
<reference evidence="1 2" key="1">
    <citation type="submission" date="2018-01" db="EMBL/GenBank/DDBJ databases">
        <title>Complete and assembled Genome of Pantoea calida DSM22759T.</title>
        <authorList>
            <person name="Stevens M.J.A."/>
            <person name="Zurfluh K."/>
            <person name="Stephan R."/>
        </authorList>
    </citation>
    <scope>NUCLEOTIDE SEQUENCE [LARGE SCALE GENOMIC DNA]</scope>
    <source>
        <strain evidence="1 2">DSM 22759</strain>
    </source>
</reference>
<evidence type="ECO:0000313" key="1">
    <source>
        <dbReference type="EMBL" id="AUY23682.1"/>
    </source>
</evidence>